<dbReference type="OrthoDB" id="195843at2759"/>
<dbReference type="PANTHER" id="PTHR22028">
    <property type="entry name" value="SFI1 SPINDLE BODY DOMAIN-CONTAINING PROTEIN-RELATED"/>
    <property type="match status" value="1"/>
</dbReference>
<name>A0A6A1QGV3_BALPH</name>
<evidence type="ECO:0000256" key="2">
    <source>
        <dbReference type="SAM" id="MobiDB-lite"/>
    </source>
</evidence>
<keyword evidence="1" id="KW-0175">Coiled coil</keyword>
<dbReference type="GO" id="GO:0019902">
    <property type="term" value="F:phosphatase binding"/>
    <property type="evidence" value="ECO:0007669"/>
    <property type="project" value="TreeGrafter"/>
</dbReference>
<dbReference type="PANTHER" id="PTHR22028:SF4">
    <property type="entry name" value="PROTEIN SFI1 HOMOLOG"/>
    <property type="match status" value="1"/>
</dbReference>
<organism evidence="3 4">
    <name type="scientific">Balaenoptera physalus</name>
    <name type="common">Fin whale</name>
    <name type="synonym">Balaena physalus</name>
    <dbReference type="NCBI Taxonomy" id="9770"/>
    <lineage>
        <taxon>Eukaryota</taxon>
        <taxon>Metazoa</taxon>
        <taxon>Chordata</taxon>
        <taxon>Craniata</taxon>
        <taxon>Vertebrata</taxon>
        <taxon>Euteleostomi</taxon>
        <taxon>Mammalia</taxon>
        <taxon>Eutheria</taxon>
        <taxon>Laurasiatheria</taxon>
        <taxon>Artiodactyla</taxon>
        <taxon>Whippomorpha</taxon>
        <taxon>Cetacea</taxon>
        <taxon>Mysticeti</taxon>
        <taxon>Balaenopteridae</taxon>
        <taxon>Balaenoptera</taxon>
    </lineage>
</organism>
<feature type="coiled-coil region" evidence="1">
    <location>
        <begin position="1304"/>
        <end position="1381"/>
    </location>
</feature>
<dbReference type="EMBL" id="SGJD01000402">
    <property type="protein sequence ID" value="KAB0405301.1"/>
    <property type="molecule type" value="Genomic_DNA"/>
</dbReference>
<feature type="compositionally biased region" description="Polar residues" evidence="2">
    <location>
        <begin position="1225"/>
        <end position="1236"/>
    </location>
</feature>
<evidence type="ECO:0000313" key="4">
    <source>
        <dbReference type="Proteomes" id="UP000437017"/>
    </source>
</evidence>
<gene>
    <name evidence="3" type="ORF">E2I00_010003</name>
</gene>
<protein>
    <recommendedName>
        <fullName evidence="5">Protein SFI1 homolog</fullName>
    </recommendedName>
</protein>
<keyword evidence="4" id="KW-1185">Reference proteome</keyword>
<evidence type="ECO:0000256" key="1">
    <source>
        <dbReference type="SAM" id="Coils"/>
    </source>
</evidence>
<feature type="region of interest" description="Disordered" evidence="2">
    <location>
        <begin position="1222"/>
        <end position="1259"/>
    </location>
</feature>
<proteinExistence type="predicted"/>
<evidence type="ECO:0000313" key="3">
    <source>
        <dbReference type="EMBL" id="KAB0405301.1"/>
    </source>
</evidence>
<evidence type="ECO:0008006" key="5">
    <source>
        <dbReference type="Google" id="ProtNLM"/>
    </source>
</evidence>
<reference evidence="3 4" key="1">
    <citation type="journal article" date="2019" name="PLoS ONE">
        <title>Genomic analyses reveal an absence of contemporary introgressive admixture between fin whales and blue whales, despite known hybrids.</title>
        <authorList>
            <person name="Westbury M.V."/>
            <person name="Petersen B."/>
            <person name="Lorenzen E.D."/>
        </authorList>
    </citation>
    <scope>NUCLEOTIDE SEQUENCE [LARGE SCALE GENOMIC DNA]</scope>
    <source>
        <strain evidence="3">FinWhale-01</strain>
    </source>
</reference>
<comment type="caution">
    <text evidence="3">The sequence shown here is derived from an EMBL/GenBank/DDBJ whole genome shotgun (WGS) entry which is preliminary data.</text>
</comment>
<accession>A0A6A1QGV3</accession>
<sequence length="1400" mass="162227">MARKFLYLWIRMTFGRVFPSKARFYYEQRILQKVFEEWKEEWWVSHREWKLRVRADCHYSNREKKLLIFDICIPKDKWKKKYYLYNLMFQTWKTYMHQQREMRNRYLRAEDHDAKQKMRQAWKSWLIYVVFRRTKLRMQTTALEFRQRSILCLSSAWSRWQEQLLHVWREKRKMVSAVKHHQHWQQWRALRAWLEYLQVRREKRQRKEMAEGFHCIIVLQTHFCDWRWAWKRRESLYVHHERGETEADTSPPGMPIISCSRDPSDGSLGSLWAGYFCFRALKDNVARAHLQRIRRNLAHQQHDVMLLHRFWNLWQSQIDQREESEQLPFLCAAWDHYRITLLRKCFKLWLLYTQKRRSQQLLQARADSHFQRRALPGAFQAWRRLWQWHQQERVLYARAARFHRYAVRLLSALGQASQGDVREAVVCTLVSEDISASRTPLARENGKWFSPRRYWDREDLLQAFALTASPPRTLPRPRPTLKGDLPVTRTHEAGAGSGHLFPLSVEFTDGVWARTAPAHPVLLPWSSFVACRLPGFCIASYLTHSDLSLPQAILHAERQFLRRSWSIWCQQAAAHHLEWQRQAVACAHHRLRWLRKAFCVWRESARGLRTERTGRARAAGFHAAQLLCWAWSRWRERLALNSAEQQKLMRADLHRQHTLLYRALQTWGVGDAAFLQISLPAPAPLRLRESGERCGPGAASSPPGHLQIYQSRVRSVLQEVAARESRHERRLLGALRRWRENAVAQADEAKKASRAAAHYRRTLGALRRWRENAVAQADEAKKASRAAAHYRRTLCSKVLIAWREAVSVQIYYRQQEGQAVRDAQVALNRGCLRTWFRRWRDRSRSAAQQRVQMERVAQHYRRQLLLQAMARWKVHHLGCIRKRLLQRQAAQLLAQTLSRTCFHQWRQQLADRRREQQNTARALWFWAFSLQAKVWAAWLGFVLEMRRKKARQERAVQAYHQQLLREGVMRLLCFAAGMKAFRQQLHARQQVQAAHSLHRVVRRCAMLWKQKVLGLGREPQPPTSTVRSRRVTFEGPLPSHIAAGAGDASLETKRTTAPRGLRGALDSVASAAGDTQLLELGLTGLPHPTEVSGSEQPLGSLEEQPVFLPSNAARWARKQPRRPSFLLEPVQSQTPLGCGILGGQGPEALWEHGLGEVQPIGLALTTPFLAKAQTALDPSSPLPSAPGLKLPPTASTGLELLPPSSFMLRGAEAHTWPSARATIPGLSSQAPSSLASVPNPRLLLPGDFTGTRPGPGSDTAGVYLGPVSASSAQVTPGTWNPWVQPGPRREDGQDQAYSPIATGHMDLEAELEGIQQQLQDYQTTKQNLRSCQRQASSLRQWLELSQEEPRPDEQEAEQQVQEELQEVEAQIQQLASKLQAQHQPIRTCIARVHALRQALC</sequence>
<feature type="region of interest" description="Disordered" evidence="2">
    <location>
        <begin position="1175"/>
        <end position="1196"/>
    </location>
</feature>
<dbReference type="Proteomes" id="UP000437017">
    <property type="component" value="Unassembled WGS sequence"/>
</dbReference>
<dbReference type="InterPro" id="IPR052270">
    <property type="entry name" value="CACF_protein"/>
</dbReference>